<evidence type="ECO:0000313" key="9">
    <source>
        <dbReference type="Proteomes" id="UP001156140"/>
    </source>
</evidence>
<name>A0AA41QK73_9HYPH</name>
<comment type="caution">
    <text evidence="8">The sequence shown here is derived from an EMBL/GenBank/DDBJ whole genome shotgun (WGS) entry which is preliminary data.</text>
</comment>
<evidence type="ECO:0000256" key="2">
    <source>
        <dbReference type="ARBA" id="ARBA00022801"/>
    </source>
</evidence>
<keyword evidence="2" id="KW-0378">Hydrolase</keyword>
<proteinExistence type="inferred from homology"/>
<dbReference type="InterPro" id="IPR011629">
    <property type="entry name" value="CobW-like_C"/>
</dbReference>
<dbReference type="Pfam" id="PF07683">
    <property type="entry name" value="CobW_C"/>
    <property type="match status" value="1"/>
</dbReference>
<dbReference type="Proteomes" id="UP001156140">
    <property type="component" value="Unassembled WGS sequence"/>
</dbReference>
<comment type="catalytic activity">
    <reaction evidence="6">
        <text>GTP + H2O = GDP + phosphate + H(+)</text>
        <dbReference type="Rhea" id="RHEA:19669"/>
        <dbReference type="ChEBI" id="CHEBI:15377"/>
        <dbReference type="ChEBI" id="CHEBI:15378"/>
        <dbReference type="ChEBI" id="CHEBI:37565"/>
        <dbReference type="ChEBI" id="CHEBI:43474"/>
        <dbReference type="ChEBI" id="CHEBI:58189"/>
    </reaction>
    <physiologicalReaction direction="left-to-right" evidence="6">
        <dbReference type="Rhea" id="RHEA:19670"/>
    </physiologicalReaction>
</comment>
<dbReference type="InterPro" id="IPR003495">
    <property type="entry name" value="CobW/HypB/UreG_nucleotide-bd"/>
</dbReference>
<evidence type="ECO:0000256" key="6">
    <source>
        <dbReference type="ARBA" id="ARBA00049117"/>
    </source>
</evidence>
<dbReference type="AlphaFoldDB" id="A0AA41QK73"/>
<evidence type="ECO:0000256" key="5">
    <source>
        <dbReference type="ARBA" id="ARBA00045658"/>
    </source>
</evidence>
<dbReference type="GO" id="GO:0005737">
    <property type="term" value="C:cytoplasm"/>
    <property type="evidence" value="ECO:0007669"/>
    <property type="project" value="TreeGrafter"/>
</dbReference>
<protein>
    <submittedName>
        <fullName evidence="8">GTP-binding protein</fullName>
    </submittedName>
</protein>
<dbReference type="SUPFAM" id="SSF52540">
    <property type="entry name" value="P-loop containing nucleoside triphosphate hydrolases"/>
    <property type="match status" value="1"/>
</dbReference>
<evidence type="ECO:0000313" key="8">
    <source>
        <dbReference type="EMBL" id="MCI0126406.1"/>
    </source>
</evidence>
<dbReference type="InterPro" id="IPR036627">
    <property type="entry name" value="CobW-likC_sf"/>
</dbReference>
<dbReference type="GO" id="GO:0016787">
    <property type="term" value="F:hydrolase activity"/>
    <property type="evidence" value="ECO:0007669"/>
    <property type="project" value="UniProtKB-KW"/>
</dbReference>
<dbReference type="Pfam" id="PF02492">
    <property type="entry name" value="cobW"/>
    <property type="match status" value="1"/>
</dbReference>
<keyword evidence="1" id="KW-0547">Nucleotide-binding</keyword>
<dbReference type="InterPro" id="IPR051316">
    <property type="entry name" value="Zinc-reg_GTPase_activator"/>
</dbReference>
<dbReference type="SMART" id="SM00833">
    <property type="entry name" value="CobW_C"/>
    <property type="match status" value="1"/>
</dbReference>
<dbReference type="CDD" id="cd03112">
    <property type="entry name" value="CobW-like"/>
    <property type="match status" value="1"/>
</dbReference>
<dbReference type="Gene3D" id="3.40.50.300">
    <property type="entry name" value="P-loop containing nucleotide triphosphate hydrolases"/>
    <property type="match status" value="1"/>
</dbReference>
<keyword evidence="9" id="KW-1185">Reference proteome</keyword>
<dbReference type="PANTHER" id="PTHR13748:SF62">
    <property type="entry name" value="COBW DOMAIN-CONTAINING PROTEIN"/>
    <property type="match status" value="1"/>
</dbReference>
<dbReference type="EMBL" id="JALAZD010000001">
    <property type="protein sequence ID" value="MCI0126406.1"/>
    <property type="molecule type" value="Genomic_DNA"/>
</dbReference>
<sequence length="339" mass="37064">MIPVTVLTGFLGSGKTTLLNRLLSEPDLAGTVAIINEFGEIGLDHLLVEVTQERLALLDNGCVCCTVRDDLVETLKTLEARHVAEGLPPVTRVILETTGLADPAPILHALMVEPDLAQRYRIDGVVTTVDVVNGADTLTRHPEARKQAAVADLIVVTKTDLAPLNEIEAAVAAINPMARRLAVMDGQARLADVLGLSSGTQWAEEAAQAVEHDHACTDPHCGHHHSPHSSDIASYAFVVEEPVAWADFRQWLDYFAALKGADLLRVKGLVHIAEEPERPLVIHGVQHIFHPPRRLEAWPSDDRRTRLVFIVRNMEREMIARTLSKFARLAPQGIRSAAA</sequence>
<reference evidence="8" key="1">
    <citation type="submission" date="2022-03" db="EMBL/GenBank/DDBJ databases">
        <title>The complete genome sequence of a Methyloterrigena soli.</title>
        <authorList>
            <person name="Zi Z."/>
        </authorList>
    </citation>
    <scope>NUCLEOTIDE SEQUENCE</scope>
    <source>
        <strain evidence="8">M48</strain>
    </source>
</reference>
<evidence type="ECO:0000256" key="4">
    <source>
        <dbReference type="ARBA" id="ARBA00034320"/>
    </source>
</evidence>
<dbReference type="GO" id="GO:0000166">
    <property type="term" value="F:nucleotide binding"/>
    <property type="evidence" value="ECO:0007669"/>
    <property type="project" value="UniProtKB-KW"/>
</dbReference>
<organism evidence="8 9">
    <name type="scientific">Paradevosia shaoguanensis</name>
    <dbReference type="NCBI Taxonomy" id="1335043"/>
    <lineage>
        <taxon>Bacteria</taxon>
        <taxon>Pseudomonadati</taxon>
        <taxon>Pseudomonadota</taxon>
        <taxon>Alphaproteobacteria</taxon>
        <taxon>Hyphomicrobiales</taxon>
        <taxon>Devosiaceae</taxon>
        <taxon>Paradevosia</taxon>
    </lineage>
</organism>
<accession>A0AA41QK73</accession>
<keyword evidence="3" id="KW-0143">Chaperone</keyword>
<dbReference type="InterPro" id="IPR027417">
    <property type="entry name" value="P-loop_NTPase"/>
</dbReference>
<evidence type="ECO:0000256" key="3">
    <source>
        <dbReference type="ARBA" id="ARBA00023186"/>
    </source>
</evidence>
<evidence type="ECO:0000256" key="1">
    <source>
        <dbReference type="ARBA" id="ARBA00022741"/>
    </source>
</evidence>
<comment type="similarity">
    <text evidence="4">Belongs to the SIMIBI class G3E GTPase family. ZNG1 subfamily.</text>
</comment>
<evidence type="ECO:0000259" key="7">
    <source>
        <dbReference type="SMART" id="SM00833"/>
    </source>
</evidence>
<dbReference type="RefSeq" id="WP_281735293.1">
    <property type="nucleotide sequence ID" value="NZ_JAKETQ010000001.1"/>
</dbReference>
<dbReference type="Gene3D" id="3.30.1220.10">
    <property type="entry name" value="CobW-like, C-terminal domain"/>
    <property type="match status" value="1"/>
</dbReference>
<dbReference type="PANTHER" id="PTHR13748">
    <property type="entry name" value="COBW-RELATED"/>
    <property type="match status" value="1"/>
</dbReference>
<comment type="function">
    <text evidence="5">Zinc chaperone that directly transfers zinc cofactor to target proteins, thereby activating them. Zinc is transferred from the CXCC motif in the GTPase domain to the zinc binding site in target proteins in a process requiring GTP hydrolysis.</text>
</comment>
<gene>
    <name evidence="8" type="ORF">ML536_06165</name>
</gene>
<dbReference type="SUPFAM" id="SSF90002">
    <property type="entry name" value="Hypothetical protein YjiA, C-terminal domain"/>
    <property type="match status" value="1"/>
</dbReference>
<feature type="domain" description="CobW C-terminal" evidence="7">
    <location>
        <begin position="232"/>
        <end position="327"/>
    </location>
</feature>